<dbReference type="AlphaFoldDB" id="A0A9P7GYF1"/>
<proteinExistence type="predicted"/>
<comment type="caution">
    <text evidence="1">The sequence shown here is derived from an EMBL/GenBank/DDBJ whole genome shotgun (WGS) entry which is preliminary data.</text>
</comment>
<evidence type="ECO:0000313" key="1">
    <source>
        <dbReference type="EMBL" id="KAG5655252.1"/>
    </source>
</evidence>
<reference evidence="1" key="1">
    <citation type="submission" date="2021-04" db="EMBL/GenBank/DDBJ databases">
        <title>Draft genome of Fusarium avenaceum strain F156N33, isolated from an atmospheric sample in Virginia.</title>
        <authorList>
            <person name="Yang S."/>
            <person name="Vinatzer B.A."/>
            <person name="Coleman J."/>
        </authorList>
    </citation>
    <scope>NUCLEOTIDE SEQUENCE</scope>
    <source>
        <strain evidence="1">F156N33</strain>
    </source>
</reference>
<name>A0A9P7GYF1_9HYPO</name>
<evidence type="ECO:0000313" key="2">
    <source>
        <dbReference type="Proteomes" id="UP000782241"/>
    </source>
</evidence>
<accession>A0A9P7GYF1</accession>
<protein>
    <submittedName>
        <fullName evidence="1">Uncharacterized protein</fullName>
    </submittedName>
</protein>
<dbReference type="EMBL" id="JAGPUO010000031">
    <property type="protein sequence ID" value="KAG5655252.1"/>
    <property type="molecule type" value="Genomic_DNA"/>
</dbReference>
<dbReference type="PANTHER" id="PTHR38791">
    <property type="entry name" value="ZN(II)2CYS6 TRANSCRIPTION FACTOR (EUROFUNG)-RELATED-RELATED"/>
    <property type="match status" value="1"/>
</dbReference>
<keyword evidence="2" id="KW-1185">Reference proteome</keyword>
<organism evidence="1 2">
    <name type="scientific">Fusarium avenaceum</name>
    <dbReference type="NCBI Taxonomy" id="40199"/>
    <lineage>
        <taxon>Eukaryota</taxon>
        <taxon>Fungi</taxon>
        <taxon>Dikarya</taxon>
        <taxon>Ascomycota</taxon>
        <taxon>Pezizomycotina</taxon>
        <taxon>Sordariomycetes</taxon>
        <taxon>Hypocreomycetidae</taxon>
        <taxon>Hypocreales</taxon>
        <taxon>Nectriaceae</taxon>
        <taxon>Fusarium</taxon>
        <taxon>Fusarium tricinctum species complex</taxon>
    </lineage>
</organism>
<sequence>MQVLVSEKRSSTSYPWLQHAHGTAALLASAWPYSRVPSDETRALLDVSYTSILASLISEKPVPQMFLHLAEECEPVSGSPTSNHPLFLSIRLCSIMSSLVNLYVSTKQTSQYSQAQLLASAIASDQALEAWVVSLPSSWAYQTVRSEPHYVYGSRWFARTWNYYRLSRILANKLILYALNIASLLLQAMNPTLIEKHKLQESRSASVISELSKEIYISLPAMFDFNRRRPASIPLSLDVFFVVTILQSLVVLTGKSTVLRNWPPSACEKPEEKFVILKEIMTRNLV</sequence>
<dbReference type="InterPro" id="IPR053175">
    <property type="entry name" value="DHMBA_Reg_Transcription_Factor"/>
</dbReference>
<dbReference type="Proteomes" id="UP000782241">
    <property type="component" value="Unassembled WGS sequence"/>
</dbReference>
<gene>
    <name evidence="1" type="ORF">KAF25_010404</name>
</gene>